<proteinExistence type="predicted"/>
<dbReference type="EMBL" id="CBTN010000072">
    <property type="protein sequence ID" value="CDH59588.1"/>
    <property type="molecule type" value="Genomic_DNA"/>
</dbReference>
<reference evidence="2" key="1">
    <citation type="submission" date="2013-08" db="EMBL/GenBank/DDBJ databases">
        <title>Gene expansion shapes genome architecture in the human pathogen Lichtheimia corymbifera: an evolutionary genomics analysis in the ancient terrestrial Mucorales (Mucoromycotina).</title>
        <authorList>
            <person name="Schwartze V.U."/>
            <person name="Winter S."/>
            <person name="Shelest E."/>
            <person name="Marcet-Houben M."/>
            <person name="Horn F."/>
            <person name="Wehner S."/>
            <person name="Hoffmann K."/>
            <person name="Riege K."/>
            <person name="Sammeth M."/>
            <person name="Nowrousian M."/>
            <person name="Valiante V."/>
            <person name="Linde J."/>
            <person name="Jacobsen I.D."/>
            <person name="Marz M."/>
            <person name="Brakhage A.A."/>
            <person name="Gabaldon T."/>
            <person name="Bocker S."/>
            <person name="Voigt K."/>
        </authorList>
    </citation>
    <scope>NUCLEOTIDE SEQUENCE [LARGE SCALE GENOMIC DNA]</scope>
    <source>
        <strain evidence="2">FSU 9682</strain>
    </source>
</reference>
<dbReference type="AlphaFoldDB" id="A0A068SB43"/>
<feature type="region of interest" description="Disordered" evidence="1">
    <location>
        <begin position="64"/>
        <end position="92"/>
    </location>
</feature>
<dbReference type="Proteomes" id="UP000027586">
    <property type="component" value="Unassembled WGS sequence"/>
</dbReference>
<sequence length="138" mass="15790">MVMPDLRSRWAVCGKGKPNLIEKLGLLCKWHVYMKDVVGASKTMKIIERGIEYNHRLKRKFSTISDNDSDDSIEISSEKLPLSSSSSSSTTYEAERAFVNNFKKNRTGKMSWKQLLSEGHAQGLFKNFSNKDSLRNHF</sequence>
<organism evidence="2 3">
    <name type="scientific">Lichtheimia corymbifera JMRC:FSU:9682</name>
    <dbReference type="NCBI Taxonomy" id="1263082"/>
    <lineage>
        <taxon>Eukaryota</taxon>
        <taxon>Fungi</taxon>
        <taxon>Fungi incertae sedis</taxon>
        <taxon>Mucoromycota</taxon>
        <taxon>Mucoromycotina</taxon>
        <taxon>Mucoromycetes</taxon>
        <taxon>Mucorales</taxon>
        <taxon>Lichtheimiaceae</taxon>
        <taxon>Lichtheimia</taxon>
    </lineage>
</organism>
<feature type="compositionally biased region" description="Low complexity" evidence="1">
    <location>
        <begin position="74"/>
        <end position="89"/>
    </location>
</feature>
<comment type="caution">
    <text evidence="2">The sequence shown here is derived from an EMBL/GenBank/DDBJ whole genome shotgun (WGS) entry which is preliminary data.</text>
</comment>
<accession>A0A068SB43</accession>
<gene>
    <name evidence="2" type="ORF">LCOR_10397.1</name>
</gene>
<dbReference type="VEuPathDB" id="FungiDB:LCOR_10397.1"/>
<evidence type="ECO:0000313" key="2">
    <source>
        <dbReference type="EMBL" id="CDH59588.1"/>
    </source>
</evidence>
<protein>
    <submittedName>
        <fullName evidence="2">Uncharacterized protein</fullName>
    </submittedName>
</protein>
<name>A0A068SB43_9FUNG</name>
<evidence type="ECO:0000256" key="1">
    <source>
        <dbReference type="SAM" id="MobiDB-lite"/>
    </source>
</evidence>
<evidence type="ECO:0000313" key="3">
    <source>
        <dbReference type="Proteomes" id="UP000027586"/>
    </source>
</evidence>
<dbReference type="OrthoDB" id="2289281at2759"/>
<keyword evidence="3" id="KW-1185">Reference proteome</keyword>